<evidence type="ECO:0008006" key="4">
    <source>
        <dbReference type="Google" id="ProtNLM"/>
    </source>
</evidence>
<proteinExistence type="predicted"/>
<name>A0AB38XR83_9ACTO</name>
<dbReference type="EMBL" id="CP116394">
    <property type="protein sequence ID" value="WCE46793.1"/>
    <property type="molecule type" value="Genomic_DNA"/>
</dbReference>
<dbReference type="AlphaFoldDB" id="A0AB38XR83"/>
<feature type="region of interest" description="Disordered" evidence="1">
    <location>
        <begin position="330"/>
        <end position="360"/>
    </location>
</feature>
<protein>
    <recommendedName>
        <fullName evidence="4">DUF1983 domain-containing protein</fullName>
    </recommendedName>
</protein>
<feature type="compositionally biased region" description="Basic and acidic residues" evidence="1">
    <location>
        <begin position="272"/>
        <end position="282"/>
    </location>
</feature>
<evidence type="ECO:0000313" key="3">
    <source>
        <dbReference type="Proteomes" id="UP001211044"/>
    </source>
</evidence>
<evidence type="ECO:0000256" key="1">
    <source>
        <dbReference type="SAM" id="MobiDB-lite"/>
    </source>
</evidence>
<sequence>MAGLEKYTRRVADQLSDLSRRVGDLEVASVLPYATLPAESPIQVKNQAGETVALIGGQSDGTAGVKVLEGPTPPVPTKPTVEGEATLSVRWDGAFEHEAQCPNDFRAVEIWIIGSPEDLPPDSTKIDTNSEVPPAGGVAPDLFVGTINTRAGGAKTVELAPGTYNVALRCRAKSGKASALSPVVVAKVAGTATRKALDEAKGRIDAAFDHATKVGKDFEAEKARVDGELAKALGATDEVKKSVVAVTSQADNAKRLAEEAKTKADSASNTADDAKNSAEHLRGDMVEMGDEIDRFNRELPEAKNAAEAAKKAASEADSKATAAAKLAGSASEAASRAQTAADGKSKITRSTTTPSGAGHAGDVWWQYTDSSLVGKIIGQWVHDGTAWVKTDVGAEIVADLTVDKLKAGTGSFDRAVISKLISDNAFVDQLAASRIIVKGTNLLPDGDLAKADLAGTGWDKNVGLQDEYVAGGMHVALIFPPEHFGSSSTVANETRILFEPGRKYVLDFWVQASTSGAHGSIGFMPVSGGDFLHFSSPSISDPWTGLFPPQTWKELPTSWEHRRYEITPHGLVKPTFARLVAQCHGGNLMIAKLRVALDQETVIEDGSITTSKLAAHAVDVEKLNVTEGMAARIGEFLKIKFEQIQSSIMNAWMHLTGAGRIVLGGERTGSDANPTFSGARTELNAAGLQVYGPNQEEPITQISGQGEQRIALTSTDANGNVITGFGVSGDGNAVARELAVQRLIVGGEEYKPRAGSEIAVTLPNYTHTAGYQKTAVARIPLTLHVGDYQLLWSTTLRAHGGHQPYDAVGTYFDIIDVSGGKVTCEGEPVSWQTTFNKQQYTNHAISCLLHVDADKDEGEGVKFAIRPGVHSYKKSEFVAMASVLTVSESKPRLLPEVEYFAPKPKPGGGGGGPAPKPGPRAIKKTIGPAWTTGGVVSGDGRYVEVGFRIPEIKGHTISSIVVTGTCTWDMYDSGKGIWYPCRLSGESKTVFVRDYSNFSVGFGPNAAAFLKSNGWANFKIGPRSPYTTFNPHSFRLHVTYWA</sequence>
<evidence type="ECO:0000313" key="2">
    <source>
        <dbReference type="EMBL" id="WCE46793.1"/>
    </source>
</evidence>
<accession>A0AB38XR83</accession>
<dbReference type="KEGG" id="wne:PIG85_03870"/>
<gene>
    <name evidence="2" type="ORF">PIG85_03870</name>
</gene>
<dbReference type="Proteomes" id="UP001211044">
    <property type="component" value="Chromosome"/>
</dbReference>
<feature type="region of interest" description="Disordered" evidence="1">
    <location>
        <begin position="257"/>
        <end position="282"/>
    </location>
</feature>
<dbReference type="RefSeq" id="WP_048707044.1">
    <property type="nucleotide sequence ID" value="NZ_CP116394.1"/>
</dbReference>
<dbReference type="Gene3D" id="1.20.5.340">
    <property type="match status" value="1"/>
</dbReference>
<reference evidence="2" key="1">
    <citation type="submission" date="2023-01" db="EMBL/GenBank/DDBJ databases">
        <title>Comparative Genomic Analysis of the Clinically-Derived Winkia Strain NY0527 Provides Evidence into the Taxonomic Reassignment of Winkia neuii and Characterizes Their Virulence Traits.</title>
        <authorList>
            <person name="Cai X."/>
            <person name="Peng Y."/>
            <person name="Li M."/>
            <person name="Qiu Y."/>
            <person name="Wang Y."/>
            <person name="Xu L."/>
            <person name="Hou Q."/>
        </authorList>
    </citation>
    <scope>NUCLEOTIDE SEQUENCE</scope>
    <source>
        <strain evidence="2">NY0527</strain>
    </source>
</reference>
<organism evidence="2 3">
    <name type="scientific">Winkia neuii subsp. anitrata</name>
    <dbReference type="NCBI Taxonomy" id="29318"/>
    <lineage>
        <taxon>Bacteria</taxon>
        <taxon>Bacillati</taxon>
        <taxon>Actinomycetota</taxon>
        <taxon>Actinomycetes</taxon>
        <taxon>Actinomycetales</taxon>
        <taxon>Actinomycetaceae</taxon>
        <taxon>Winkia</taxon>
    </lineage>
</organism>
<feature type="compositionally biased region" description="Low complexity" evidence="1">
    <location>
        <begin position="330"/>
        <end position="341"/>
    </location>
</feature>